<feature type="compositionally biased region" description="Basic residues" evidence="4">
    <location>
        <begin position="203"/>
        <end position="215"/>
    </location>
</feature>
<organism evidence="6 7">
    <name type="scientific">Ameiurus melas</name>
    <name type="common">Black bullhead</name>
    <name type="synonym">Silurus melas</name>
    <dbReference type="NCBI Taxonomy" id="219545"/>
    <lineage>
        <taxon>Eukaryota</taxon>
        <taxon>Metazoa</taxon>
        <taxon>Chordata</taxon>
        <taxon>Craniata</taxon>
        <taxon>Vertebrata</taxon>
        <taxon>Euteleostomi</taxon>
        <taxon>Actinopterygii</taxon>
        <taxon>Neopterygii</taxon>
        <taxon>Teleostei</taxon>
        <taxon>Ostariophysi</taxon>
        <taxon>Siluriformes</taxon>
        <taxon>Ictaluridae</taxon>
        <taxon>Ameiurus</taxon>
    </lineage>
</organism>
<feature type="compositionally biased region" description="Basic and acidic residues" evidence="4">
    <location>
        <begin position="186"/>
        <end position="195"/>
    </location>
</feature>
<keyword evidence="7" id="KW-1185">Reference proteome</keyword>
<feature type="compositionally biased region" description="Basic and acidic residues" evidence="4">
    <location>
        <begin position="123"/>
        <end position="164"/>
    </location>
</feature>
<feature type="region of interest" description="Disordered" evidence="4">
    <location>
        <begin position="83"/>
        <end position="263"/>
    </location>
</feature>
<dbReference type="SUPFAM" id="SSF47676">
    <property type="entry name" value="Conserved domain common to transcription factors TFIIS, elongin A, CRSP70"/>
    <property type="match status" value="1"/>
</dbReference>
<protein>
    <recommendedName>
        <fullName evidence="5">TFIIS N-terminal domain-containing protein</fullName>
    </recommendedName>
</protein>
<dbReference type="FunFam" id="1.20.930.10:FF:000002">
    <property type="entry name" value="Transcription elongation factor A (SII), 1"/>
    <property type="match status" value="1"/>
</dbReference>
<dbReference type="InterPro" id="IPR003617">
    <property type="entry name" value="TFIIS/CRSP70_N_sub"/>
</dbReference>
<gene>
    <name evidence="6" type="ORF">AMELA_G00077880</name>
</gene>
<name>A0A7J6AZ59_AMEME</name>
<evidence type="ECO:0000256" key="2">
    <source>
        <dbReference type="ARBA" id="ARBA00023242"/>
    </source>
</evidence>
<feature type="compositionally biased region" description="Basic and acidic residues" evidence="4">
    <location>
        <begin position="83"/>
        <end position="92"/>
    </location>
</feature>
<sequence>MTREEDLIRIAKKLDKMVSRNNTEGALDLLRELQKFSMTLKLLQDTRIGMSVNGIRKHCKDDDVISLAKILIKNWKRLLESGHSQKVERPNEMKNGSGAITQSPSAPSPDTEPSPKSSLNTPKKPDDKNRKERTEAVFKKERQESDHKKEKHVSNHTKESERMNVVDSSVSSFGSPFHPPKCSSMEVKKDRREAPDPQSSSHLHLHHSLPAHIRKHQPEVKKDRRVTPETLTSQHSQSHHSSFHKRPSLEVPKERSECGSACS</sequence>
<dbReference type="InterPro" id="IPR035441">
    <property type="entry name" value="TFIIS/LEDGF_dom_sf"/>
</dbReference>
<dbReference type="EMBL" id="JAAGNN010000006">
    <property type="protein sequence ID" value="KAF4088010.1"/>
    <property type="molecule type" value="Genomic_DNA"/>
</dbReference>
<proteinExistence type="predicted"/>
<dbReference type="GO" id="GO:0006351">
    <property type="term" value="P:DNA-templated transcription"/>
    <property type="evidence" value="ECO:0007669"/>
    <property type="project" value="TreeGrafter"/>
</dbReference>
<dbReference type="AlphaFoldDB" id="A0A7J6AZ59"/>
<dbReference type="GO" id="GO:0005634">
    <property type="term" value="C:nucleus"/>
    <property type="evidence" value="ECO:0007669"/>
    <property type="project" value="UniProtKB-SubCell"/>
</dbReference>
<evidence type="ECO:0000313" key="7">
    <source>
        <dbReference type="Proteomes" id="UP000593565"/>
    </source>
</evidence>
<dbReference type="Gene3D" id="1.20.930.10">
    <property type="entry name" value="Conserved domain common to transcription factors TFIIS, elongin A, CRSP70"/>
    <property type="match status" value="1"/>
</dbReference>
<evidence type="ECO:0000313" key="6">
    <source>
        <dbReference type="EMBL" id="KAF4088010.1"/>
    </source>
</evidence>
<feature type="compositionally biased region" description="Basic residues" evidence="4">
    <location>
        <begin position="237"/>
        <end position="246"/>
    </location>
</feature>
<evidence type="ECO:0000256" key="3">
    <source>
        <dbReference type="PROSITE-ProRule" id="PRU00649"/>
    </source>
</evidence>
<dbReference type="Proteomes" id="UP000593565">
    <property type="component" value="Unassembled WGS sequence"/>
</dbReference>
<dbReference type="PANTHER" id="PTHR11477">
    <property type="entry name" value="TRANSCRIPTION FACTOR S-II ZINC FINGER DOMAIN-CONTAINING PROTEIN"/>
    <property type="match status" value="1"/>
</dbReference>
<evidence type="ECO:0000256" key="4">
    <source>
        <dbReference type="SAM" id="MobiDB-lite"/>
    </source>
</evidence>
<reference evidence="6 7" key="1">
    <citation type="submission" date="2020-02" db="EMBL/GenBank/DDBJ databases">
        <title>A chromosome-scale genome assembly of the black bullhead catfish (Ameiurus melas).</title>
        <authorList>
            <person name="Wen M."/>
            <person name="Zham M."/>
            <person name="Cabau C."/>
            <person name="Klopp C."/>
            <person name="Donnadieu C."/>
            <person name="Roques C."/>
            <person name="Bouchez O."/>
            <person name="Lampietro C."/>
            <person name="Jouanno E."/>
            <person name="Herpin A."/>
            <person name="Louis A."/>
            <person name="Berthelot C."/>
            <person name="Parey E."/>
            <person name="Roest-Crollius H."/>
            <person name="Braasch I."/>
            <person name="Postlethwait J."/>
            <person name="Robinson-Rechavi M."/>
            <person name="Echchiki A."/>
            <person name="Begum T."/>
            <person name="Montfort J."/>
            <person name="Schartl M."/>
            <person name="Bobe J."/>
            <person name="Guiguen Y."/>
        </authorList>
    </citation>
    <scope>NUCLEOTIDE SEQUENCE [LARGE SCALE GENOMIC DNA]</scope>
    <source>
        <strain evidence="6">M_S1</strain>
        <tissue evidence="6">Blood</tissue>
    </source>
</reference>
<dbReference type="SMART" id="SM00509">
    <property type="entry name" value="TFS2N"/>
    <property type="match status" value="1"/>
</dbReference>
<dbReference type="PROSITE" id="PS51319">
    <property type="entry name" value="TFIIS_N"/>
    <property type="match status" value="1"/>
</dbReference>
<dbReference type="CDD" id="cd00183">
    <property type="entry name" value="TFIIS_I"/>
    <property type="match status" value="1"/>
</dbReference>
<evidence type="ECO:0000259" key="5">
    <source>
        <dbReference type="PROSITE" id="PS51319"/>
    </source>
</evidence>
<feature type="domain" description="TFIIS N-terminal" evidence="5">
    <location>
        <begin position="5"/>
        <end position="82"/>
    </location>
</feature>
<feature type="compositionally biased region" description="Basic and acidic residues" evidence="4">
    <location>
        <begin position="216"/>
        <end position="227"/>
    </location>
</feature>
<dbReference type="PANTHER" id="PTHR11477:SF50">
    <property type="entry name" value="TRANSCRIPTION ELONGATION FACTOR A PROTEIN 3 ISOFORM X1"/>
    <property type="match status" value="1"/>
</dbReference>
<dbReference type="Pfam" id="PF08711">
    <property type="entry name" value="Med26"/>
    <property type="match status" value="1"/>
</dbReference>
<feature type="compositionally biased region" description="Basic and acidic residues" evidence="4">
    <location>
        <begin position="247"/>
        <end position="257"/>
    </location>
</feature>
<comment type="caution">
    <text evidence="6">The sequence shown here is derived from an EMBL/GenBank/DDBJ whole genome shotgun (WGS) entry which is preliminary data.</text>
</comment>
<accession>A0A7J6AZ59</accession>
<evidence type="ECO:0000256" key="1">
    <source>
        <dbReference type="ARBA" id="ARBA00004123"/>
    </source>
</evidence>
<comment type="subcellular location">
    <subcellularLocation>
        <location evidence="1 3">Nucleus</location>
    </subcellularLocation>
</comment>
<keyword evidence="2 3" id="KW-0539">Nucleus</keyword>
<dbReference type="InterPro" id="IPR017923">
    <property type="entry name" value="TFIIS_N"/>
</dbReference>